<evidence type="ECO:0000256" key="1">
    <source>
        <dbReference type="SAM" id="MobiDB-lite"/>
    </source>
</evidence>
<reference evidence="3" key="1">
    <citation type="submission" date="2020-01" db="EMBL/GenBank/DDBJ databases">
        <title>Genome sequence of Kobresia littledalei, the first chromosome-level genome in the family Cyperaceae.</title>
        <authorList>
            <person name="Qu G."/>
        </authorList>
    </citation>
    <scope>NUCLEOTIDE SEQUENCE</scope>
    <source>
        <strain evidence="3">C.B.Clarke</strain>
        <tissue evidence="3">Leaf</tissue>
    </source>
</reference>
<gene>
    <name evidence="3" type="ORF">FCM35_KLT07054</name>
</gene>
<evidence type="ECO:0000313" key="3">
    <source>
        <dbReference type="EMBL" id="KAF3328448.1"/>
    </source>
</evidence>
<protein>
    <submittedName>
        <fullName evidence="3">Senescence-associated protein</fullName>
    </submittedName>
</protein>
<accession>A0A833R1C9</accession>
<dbReference type="Pfam" id="PF06911">
    <property type="entry name" value="Senescence"/>
    <property type="match status" value="1"/>
</dbReference>
<name>A0A833R1C9_9POAL</name>
<evidence type="ECO:0000259" key="2">
    <source>
        <dbReference type="Pfam" id="PF06911"/>
    </source>
</evidence>
<dbReference type="PANTHER" id="PTHR21068">
    <property type="entry name" value="SPARTIN"/>
    <property type="match status" value="1"/>
</dbReference>
<proteinExistence type="predicted"/>
<feature type="region of interest" description="Disordered" evidence="1">
    <location>
        <begin position="195"/>
        <end position="215"/>
    </location>
</feature>
<evidence type="ECO:0000313" key="4">
    <source>
        <dbReference type="Proteomes" id="UP000623129"/>
    </source>
</evidence>
<feature type="compositionally biased region" description="Polar residues" evidence="1">
    <location>
        <begin position="195"/>
        <end position="207"/>
    </location>
</feature>
<keyword evidence="4" id="KW-1185">Reference proteome</keyword>
<dbReference type="EMBL" id="SWLB01000016">
    <property type="protein sequence ID" value="KAF3328448.1"/>
    <property type="molecule type" value="Genomic_DNA"/>
</dbReference>
<dbReference type="AlphaFoldDB" id="A0A833R1C9"/>
<organism evidence="3 4">
    <name type="scientific">Carex littledalei</name>
    <dbReference type="NCBI Taxonomy" id="544730"/>
    <lineage>
        <taxon>Eukaryota</taxon>
        <taxon>Viridiplantae</taxon>
        <taxon>Streptophyta</taxon>
        <taxon>Embryophyta</taxon>
        <taxon>Tracheophyta</taxon>
        <taxon>Spermatophyta</taxon>
        <taxon>Magnoliopsida</taxon>
        <taxon>Liliopsida</taxon>
        <taxon>Poales</taxon>
        <taxon>Cyperaceae</taxon>
        <taxon>Cyperoideae</taxon>
        <taxon>Cariceae</taxon>
        <taxon>Carex</taxon>
        <taxon>Carex subgen. Euthyceras</taxon>
    </lineage>
</organism>
<dbReference type="PANTHER" id="PTHR21068:SF36">
    <property type="entry name" value="SENESCENCE_DEHYDRATION-ASSOCIATED PROTEIN-LIKE PROTEIN"/>
    <property type="match status" value="1"/>
</dbReference>
<sequence length="360" mass="38275">MGCFGGRSSSRPKGMREETLVRVPGASVHLMDKSDVVGLAKGDLTIVEVTNGETNLAMIVRVGHDLGWPLTKDEPVIKLDRHHYLFTIPDKDGGFLNYGVSFASADARLASLDMFLKEHACFSTPSANASSLSAKEKEKSSYELYWKEYAPKIEGYNGVLAKAIAAGTGAIVRGLFMLNNTYTGQVQKGANMIQAQGPGSNTTNGSFNGRDKKNSEINKSVKRVRKLTEMTEKMSASLLDVVVSATGSISAPLFQSKAGTSFLSTVPGEVLLASLDAINKVMDAVEVAERRSIAATSNVVAGAVSKRFGESAGEATEDVFATTGHAVGTAWNLFKIRKAVTPSSSTPASLLKNAVRNKTS</sequence>
<comment type="caution">
    <text evidence="3">The sequence shown here is derived from an EMBL/GenBank/DDBJ whole genome shotgun (WGS) entry which is preliminary data.</text>
</comment>
<dbReference type="InterPro" id="IPR009686">
    <property type="entry name" value="Senescence/spartin_C"/>
</dbReference>
<dbReference type="GO" id="GO:0005886">
    <property type="term" value="C:plasma membrane"/>
    <property type="evidence" value="ECO:0007669"/>
    <property type="project" value="TreeGrafter"/>
</dbReference>
<dbReference type="InterPro" id="IPR045036">
    <property type="entry name" value="Spartin-like"/>
</dbReference>
<feature type="domain" description="Senescence" evidence="2">
    <location>
        <begin position="162"/>
        <end position="341"/>
    </location>
</feature>
<dbReference type="Proteomes" id="UP000623129">
    <property type="component" value="Unassembled WGS sequence"/>
</dbReference>
<dbReference type="OrthoDB" id="1719420at2759"/>